<keyword evidence="2" id="KW-1185">Reference proteome</keyword>
<sequence length="168" mass="19088">MNAAGCMSSLQPLDMSVNEPIKRLVRNSLDEQQKAYEETHKYCSDDRRIMVEHTMLELQKEHGRDIIRQPFKCTSISVTPTGEEDDKVHIKVVSNYSFANRQQGGNVDHNGEEQALADPRALDSSWMGLEDLRLRLQSYKKDQLKFHICSGSKTNAPTVTALVFPYGM</sequence>
<gene>
    <name evidence="1" type="ORF">K470DRAFT_262635</name>
</gene>
<organism evidence="1 2">
    <name type="scientific">Piedraia hortae CBS 480.64</name>
    <dbReference type="NCBI Taxonomy" id="1314780"/>
    <lineage>
        <taxon>Eukaryota</taxon>
        <taxon>Fungi</taxon>
        <taxon>Dikarya</taxon>
        <taxon>Ascomycota</taxon>
        <taxon>Pezizomycotina</taxon>
        <taxon>Dothideomycetes</taxon>
        <taxon>Dothideomycetidae</taxon>
        <taxon>Capnodiales</taxon>
        <taxon>Piedraiaceae</taxon>
        <taxon>Piedraia</taxon>
    </lineage>
</organism>
<dbReference type="OrthoDB" id="5427804at2759"/>
<dbReference type="AlphaFoldDB" id="A0A6A7C7Y4"/>
<dbReference type="EMBL" id="MU005964">
    <property type="protein sequence ID" value="KAF2862768.1"/>
    <property type="molecule type" value="Genomic_DNA"/>
</dbReference>
<evidence type="ECO:0000313" key="2">
    <source>
        <dbReference type="Proteomes" id="UP000799421"/>
    </source>
</evidence>
<protein>
    <submittedName>
        <fullName evidence="1">Uncharacterized protein</fullName>
    </submittedName>
</protein>
<accession>A0A6A7C7Y4</accession>
<dbReference type="Proteomes" id="UP000799421">
    <property type="component" value="Unassembled WGS sequence"/>
</dbReference>
<reference evidence="1" key="1">
    <citation type="journal article" date="2020" name="Stud. Mycol.">
        <title>101 Dothideomycetes genomes: a test case for predicting lifestyles and emergence of pathogens.</title>
        <authorList>
            <person name="Haridas S."/>
            <person name="Albert R."/>
            <person name="Binder M."/>
            <person name="Bloem J."/>
            <person name="Labutti K."/>
            <person name="Salamov A."/>
            <person name="Andreopoulos B."/>
            <person name="Baker S."/>
            <person name="Barry K."/>
            <person name="Bills G."/>
            <person name="Bluhm B."/>
            <person name="Cannon C."/>
            <person name="Castanera R."/>
            <person name="Culley D."/>
            <person name="Daum C."/>
            <person name="Ezra D."/>
            <person name="Gonzalez J."/>
            <person name="Henrissat B."/>
            <person name="Kuo A."/>
            <person name="Liang C."/>
            <person name="Lipzen A."/>
            <person name="Lutzoni F."/>
            <person name="Magnuson J."/>
            <person name="Mondo S."/>
            <person name="Nolan M."/>
            <person name="Ohm R."/>
            <person name="Pangilinan J."/>
            <person name="Park H.-J."/>
            <person name="Ramirez L."/>
            <person name="Alfaro M."/>
            <person name="Sun H."/>
            <person name="Tritt A."/>
            <person name="Yoshinaga Y."/>
            <person name="Zwiers L.-H."/>
            <person name="Turgeon B."/>
            <person name="Goodwin S."/>
            <person name="Spatafora J."/>
            <person name="Crous P."/>
            <person name="Grigoriev I."/>
        </authorList>
    </citation>
    <scope>NUCLEOTIDE SEQUENCE</scope>
    <source>
        <strain evidence="1">CBS 480.64</strain>
    </source>
</reference>
<proteinExistence type="predicted"/>
<evidence type="ECO:0000313" key="1">
    <source>
        <dbReference type="EMBL" id="KAF2862768.1"/>
    </source>
</evidence>
<name>A0A6A7C7Y4_9PEZI</name>